<keyword evidence="5" id="KW-1185">Reference proteome</keyword>
<dbReference type="SUPFAM" id="SSF53756">
    <property type="entry name" value="UDP-Glycosyltransferase/glycogen phosphorylase"/>
    <property type="match status" value="1"/>
</dbReference>
<protein>
    <submittedName>
        <fullName evidence="4">Glycosyltransferase</fullName>
    </submittedName>
</protein>
<dbReference type="EMBL" id="SRYR01000003">
    <property type="protein sequence ID" value="TGY42348.1"/>
    <property type="molecule type" value="Genomic_DNA"/>
</dbReference>
<dbReference type="PANTHER" id="PTHR12526">
    <property type="entry name" value="GLYCOSYLTRANSFERASE"/>
    <property type="match status" value="1"/>
</dbReference>
<keyword evidence="1" id="KW-0328">Glycosyltransferase</keyword>
<evidence type="ECO:0000256" key="2">
    <source>
        <dbReference type="ARBA" id="ARBA00022679"/>
    </source>
</evidence>
<keyword evidence="2 4" id="KW-0808">Transferase</keyword>
<dbReference type="OrthoDB" id="9806653at2"/>
<proteinExistence type="predicted"/>
<dbReference type="AlphaFoldDB" id="A0A4S2DJG6"/>
<comment type="caution">
    <text evidence="4">The sequence shown here is derived from an EMBL/GenBank/DDBJ whole genome shotgun (WGS) entry which is preliminary data.</text>
</comment>
<evidence type="ECO:0000313" key="5">
    <source>
        <dbReference type="Proteomes" id="UP000306888"/>
    </source>
</evidence>
<name>A0A4S2DJG6_9CLOT</name>
<feature type="domain" description="Glycosyl transferase family 1" evidence="3">
    <location>
        <begin position="234"/>
        <end position="394"/>
    </location>
</feature>
<dbReference type="InterPro" id="IPR001296">
    <property type="entry name" value="Glyco_trans_1"/>
</dbReference>
<accession>A0A4S2DJG6</accession>
<dbReference type="Gene3D" id="3.40.50.2000">
    <property type="entry name" value="Glycogen Phosphorylase B"/>
    <property type="match status" value="1"/>
</dbReference>
<evidence type="ECO:0000256" key="1">
    <source>
        <dbReference type="ARBA" id="ARBA00022676"/>
    </source>
</evidence>
<dbReference type="Pfam" id="PF00534">
    <property type="entry name" value="Glycos_transf_1"/>
    <property type="match status" value="1"/>
</dbReference>
<dbReference type="RefSeq" id="WP_136006587.1">
    <property type="nucleotide sequence ID" value="NZ_SRYR01000003.1"/>
</dbReference>
<reference evidence="4 5" key="1">
    <citation type="submission" date="2019-04" db="EMBL/GenBank/DDBJ databases">
        <title>Microbes associate with the intestines of laboratory mice.</title>
        <authorList>
            <person name="Navarre W."/>
            <person name="Wong E."/>
            <person name="Huang K."/>
            <person name="Tropini C."/>
            <person name="Ng K."/>
            <person name="Yu B."/>
        </authorList>
    </citation>
    <scope>NUCLEOTIDE SEQUENCE [LARGE SCALE GENOMIC DNA]</scope>
    <source>
        <strain evidence="4 5">NM50_B9-20</strain>
    </source>
</reference>
<dbReference type="Proteomes" id="UP000306888">
    <property type="component" value="Unassembled WGS sequence"/>
</dbReference>
<gene>
    <name evidence="4" type="ORF">E5347_09005</name>
</gene>
<dbReference type="GO" id="GO:0016757">
    <property type="term" value="F:glycosyltransferase activity"/>
    <property type="evidence" value="ECO:0007669"/>
    <property type="project" value="UniProtKB-KW"/>
</dbReference>
<organism evidence="4 5">
    <name type="scientific">Clostridium sartagoforme</name>
    <dbReference type="NCBI Taxonomy" id="84031"/>
    <lineage>
        <taxon>Bacteria</taxon>
        <taxon>Bacillati</taxon>
        <taxon>Bacillota</taxon>
        <taxon>Clostridia</taxon>
        <taxon>Eubacteriales</taxon>
        <taxon>Clostridiaceae</taxon>
        <taxon>Clostridium</taxon>
    </lineage>
</organism>
<dbReference type="PANTHER" id="PTHR12526:SF629">
    <property type="entry name" value="TEICHURONIC ACID BIOSYNTHESIS GLYCOSYLTRANSFERASE TUAH-RELATED"/>
    <property type="match status" value="1"/>
</dbReference>
<evidence type="ECO:0000313" key="4">
    <source>
        <dbReference type="EMBL" id="TGY42348.1"/>
    </source>
</evidence>
<evidence type="ECO:0000259" key="3">
    <source>
        <dbReference type="Pfam" id="PF00534"/>
    </source>
</evidence>
<sequence>MKSLLMLTKFYPYGNGEAFIENEIEVLSKKFEKIVIIACEVDNKEERVRKVPNNVKAYKVISKQKKIQTIIDGIVGIKKIFNMSNEMKNEINYCDNILKKLFLLYFEQKSNRIFSQIEQQDFFRDIKSEEFVLYSYWLFTTAKVGVNLKKVLNNNIKYSFCRAHRYDLYEEKNSLKYLPYRSLLLKNYDSIFPCSNDGVEYLKNKYSDYSNKIKVSFLGTLDNGLSKYSDDNIFRIVSCSRLEPVKRVNRIVEALSLIDITDKMIEWTHIGGGREFDTIKKLIDKKIKNKNIKINLLGNVPNKDVINFYKNSKVDLFINVSSSEGLPVSIMESISFGIPVIATNVGGTSEIVIDGVDGYLLSSNFENRELAKLIIKIIKAKESEEYNNMRMQSRELWEKRFQAENNYENLCSFINLKVMDR</sequence>